<dbReference type="Pfam" id="PF02767">
    <property type="entry name" value="DNA_pol3_beta_2"/>
    <property type="match status" value="1"/>
</dbReference>
<dbReference type="GO" id="GO:0003887">
    <property type="term" value="F:DNA-directed DNA polymerase activity"/>
    <property type="evidence" value="ECO:0007669"/>
    <property type="project" value="UniProtKB-UniRule"/>
</dbReference>
<evidence type="ECO:0000313" key="15">
    <source>
        <dbReference type="Proteomes" id="UP000055136"/>
    </source>
</evidence>
<keyword evidence="5 10" id="KW-0808">Transferase</keyword>
<evidence type="ECO:0000256" key="4">
    <source>
        <dbReference type="ARBA" id="ARBA00022490"/>
    </source>
</evidence>
<dbReference type="Gene3D" id="3.70.10.10">
    <property type="match status" value="1"/>
</dbReference>
<evidence type="ECO:0000256" key="3">
    <source>
        <dbReference type="ARBA" id="ARBA00021035"/>
    </source>
</evidence>
<dbReference type="SMART" id="SM00480">
    <property type="entry name" value="POL3Bc"/>
    <property type="match status" value="1"/>
</dbReference>
<dbReference type="InterPro" id="IPR046938">
    <property type="entry name" value="DNA_clamp_sf"/>
</dbReference>
<dbReference type="Proteomes" id="UP000055136">
    <property type="component" value="Chromosome"/>
</dbReference>
<dbReference type="EMBL" id="CP013099">
    <property type="protein sequence ID" value="ALP54234.1"/>
    <property type="molecule type" value="Genomic_DNA"/>
</dbReference>
<dbReference type="Pfam" id="PF00712">
    <property type="entry name" value="DNA_pol3_beta"/>
    <property type="match status" value="1"/>
</dbReference>
<evidence type="ECO:0000256" key="9">
    <source>
        <dbReference type="ARBA" id="ARBA00023125"/>
    </source>
</evidence>
<reference evidence="14" key="1">
    <citation type="submission" date="2015-10" db="EMBL/GenBank/DDBJ databases">
        <title>Description of Candidatus Tenderia electrophaga gen. nov, sp. nov., an Uncultivated Electroautotroph from a Biocathode Enrichment.</title>
        <authorList>
            <person name="Eddie B.J."/>
            <person name="Malanoski A.P."/>
            <person name="Wang Z."/>
            <person name="Hall R.J."/>
            <person name="Oh S.D."/>
            <person name="Heiner C."/>
            <person name="Lin B."/>
            <person name="Strycharz-Glaven S.M."/>
        </authorList>
    </citation>
    <scope>NUCLEOTIDE SEQUENCE [LARGE SCALE GENOMIC DNA]</scope>
    <source>
        <strain evidence="14">NRL1</strain>
    </source>
</reference>
<dbReference type="GO" id="GO:0008408">
    <property type="term" value="F:3'-5' exonuclease activity"/>
    <property type="evidence" value="ECO:0007669"/>
    <property type="project" value="InterPro"/>
</dbReference>
<dbReference type="PANTHER" id="PTHR30478:SF0">
    <property type="entry name" value="BETA SLIDING CLAMP"/>
    <property type="match status" value="1"/>
</dbReference>
<comment type="subcellular location">
    <subcellularLocation>
        <location evidence="1 10">Cytoplasm</location>
    </subcellularLocation>
</comment>
<evidence type="ECO:0000256" key="10">
    <source>
        <dbReference type="PIRNR" id="PIRNR000804"/>
    </source>
</evidence>
<gene>
    <name evidence="14" type="ORF">Tel_14395</name>
</gene>
<feature type="domain" description="DNA polymerase III beta sliding clamp N-terminal" evidence="11">
    <location>
        <begin position="1"/>
        <end position="119"/>
    </location>
</feature>
<dbReference type="Gene3D" id="3.10.150.10">
    <property type="entry name" value="DNA Polymerase III, subunit A, domain 2"/>
    <property type="match status" value="1"/>
</dbReference>
<feature type="domain" description="DNA polymerase III beta sliding clamp C-terminal" evidence="13">
    <location>
        <begin position="246"/>
        <end position="365"/>
    </location>
</feature>
<evidence type="ECO:0000256" key="2">
    <source>
        <dbReference type="ARBA" id="ARBA00010752"/>
    </source>
</evidence>
<keyword evidence="9" id="KW-0238">DNA-binding</keyword>
<dbReference type="InterPro" id="IPR022634">
    <property type="entry name" value="DNA_polIII_beta_N"/>
</dbReference>
<proteinExistence type="inferred from homology"/>
<evidence type="ECO:0000313" key="14">
    <source>
        <dbReference type="EMBL" id="ALP54234.1"/>
    </source>
</evidence>
<evidence type="ECO:0000259" key="12">
    <source>
        <dbReference type="Pfam" id="PF02767"/>
    </source>
</evidence>
<feature type="domain" description="DNA polymerase III beta sliding clamp central" evidence="12">
    <location>
        <begin position="128"/>
        <end position="243"/>
    </location>
</feature>
<dbReference type="NCBIfam" id="TIGR00663">
    <property type="entry name" value="dnan"/>
    <property type="match status" value="1"/>
</dbReference>
<dbReference type="PANTHER" id="PTHR30478">
    <property type="entry name" value="DNA POLYMERASE III SUBUNIT BETA"/>
    <property type="match status" value="1"/>
</dbReference>
<evidence type="ECO:0000256" key="1">
    <source>
        <dbReference type="ARBA" id="ARBA00004496"/>
    </source>
</evidence>
<dbReference type="GO" id="GO:0006271">
    <property type="term" value="P:DNA strand elongation involved in DNA replication"/>
    <property type="evidence" value="ECO:0007669"/>
    <property type="project" value="TreeGrafter"/>
</dbReference>
<keyword evidence="6 10" id="KW-0548">Nucleotidyltransferase</keyword>
<keyword evidence="7 10" id="KW-0235">DNA replication</keyword>
<comment type="function">
    <text evidence="10">Confers DNA tethering and processivity to DNA polymerases and other proteins. Acts as a clamp, forming a ring around DNA (a reaction catalyzed by the clamp-loading complex) which diffuses in an ATP-independent manner freely and bidirectionally along dsDNA. Initially characterized for its ability to contact the catalytic subunit of DNA polymerase III (Pol III), a complex, multichain enzyme responsible for most of the replicative synthesis in bacteria; Pol III exhibits 3'-5' exonuclease proofreading activity. The beta chain is required for initiation of replication as well as for processivity of DNA replication.</text>
</comment>
<evidence type="ECO:0000259" key="11">
    <source>
        <dbReference type="Pfam" id="PF00712"/>
    </source>
</evidence>
<keyword evidence="8 10" id="KW-0239">DNA-directed DNA polymerase</keyword>
<dbReference type="GO" id="GO:0005737">
    <property type="term" value="C:cytoplasm"/>
    <property type="evidence" value="ECO:0007669"/>
    <property type="project" value="UniProtKB-SubCell"/>
</dbReference>
<dbReference type="CDD" id="cd00140">
    <property type="entry name" value="beta_clamp"/>
    <property type="match status" value="1"/>
</dbReference>
<sequence length="366" mass="40907">MELNIERELLLKPLQQVIGVVERRQTLPILGNVLLKTADNELAITATDLEIEMMSHVPLQNSELGETTLPARKFIDICKALPNDAALTIKLEGDRAILRSGKSRFVLSTLPASEFPNIDSFDPLVEFEISQKQLKKLIDKTSFAMAQQDVRYYLNGLLFEFSEDMIRVVATDGHRLALSDVKMTTGVSELQQVIVPRKAVMELARLLENSDAMVKVQLGSNHMRLVTGELSFITKLIDGRFPDYQRVVPQGGDKIVIADRNLIHQALSRASILSNEKYRSVRFTLSAGSLQVMANNPEQEEAEEEISVDYDGPTLEIGFNASYILDALNVIGDENVLLELTDQNSCCLIKSPTAEESRYVVMPMRL</sequence>
<dbReference type="FunFam" id="3.10.150.10:FF:000001">
    <property type="entry name" value="Beta sliding clamp"/>
    <property type="match status" value="1"/>
</dbReference>
<evidence type="ECO:0000256" key="8">
    <source>
        <dbReference type="ARBA" id="ARBA00022932"/>
    </source>
</evidence>
<protein>
    <recommendedName>
        <fullName evidence="3 10">Beta sliding clamp</fullName>
    </recommendedName>
</protein>
<evidence type="ECO:0000256" key="6">
    <source>
        <dbReference type="ARBA" id="ARBA00022695"/>
    </source>
</evidence>
<keyword evidence="4 10" id="KW-0963">Cytoplasm</keyword>
<dbReference type="Pfam" id="PF02768">
    <property type="entry name" value="DNA_pol3_beta_3"/>
    <property type="match status" value="1"/>
</dbReference>
<keyword evidence="15" id="KW-1185">Reference proteome</keyword>
<dbReference type="SUPFAM" id="SSF55979">
    <property type="entry name" value="DNA clamp"/>
    <property type="match status" value="3"/>
</dbReference>
<dbReference type="GO" id="GO:0009360">
    <property type="term" value="C:DNA polymerase III complex"/>
    <property type="evidence" value="ECO:0007669"/>
    <property type="project" value="InterPro"/>
</dbReference>
<evidence type="ECO:0000259" key="13">
    <source>
        <dbReference type="Pfam" id="PF02768"/>
    </source>
</evidence>
<name>A0A0S2TGG4_9GAMM</name>
<evidence type="ECO:0000256" key="5">
    <source>
        <dbReference type="ARBA" id="ARBA00022679"/>
    </source>
</evidence>
<dbReference type="KEGG" id="tee:Tel_14395"/>
<comment type="subunit">
    <text evidence="10">Forms a ring-shaped head-to-tail homodimer around DNA.</text>
</comment>
<evidence type="ECO:0000256" key="7">
    <source>
        <dbReference type="ARBA" id="ARBA00022705"/>
    </source>
</evidence>
<dbReference type="InterPro" id="IPR022635">
    <property type="entry name" value="DNA_polIII_beta_C"/>
</dbReference>
<dbReference type="InterPro" id="IPR001001">
    <property type="entry name" value="DNA_polIII_beta"/>
</dbReference>
<dbReference type="AlphaFoldDB" id="A0A0S2TGG4"/>
<accession>A0A0S2TGG4</accession>
<dbReference type="GO" id="GO:0003677">
    <property type="term" value="F:DNA binding"/>
    <property type="evidence" value="ECO:0007669"/>
    <property type="project" value="UniProtKB-UniRule"/>
</dbReference>
<dbReference type="GO" id="GO:0042802">
    <property type="term" value="F:identical protein binding"/>
    <property type="evidence" value="ECO:0007669"/>
    <property type="project" value="UniProtKB-ARBA"/>
</dbReference>
<dbReference type="PIRSF" id="PIRSF000804">
    <property type="entry name" value="DNA_pol_III_b"/>
    <property type="match status" value="1"/>
</dbReference>
<organism evidence="14 15">
    <name type="scientific">Candidatus Tenderia electrophaga</name>
    <dbReference type="NCBI Taxonomy" id="1748243"/>
    <lineage>
        <taxon>Bacteria</taxon>
        <taxon>Pseudomonadati</taxon>
        <taxon>Pseudomonadota</taxon>
        <taxon>Gammaproteobacteria</taxon>
        <taxon>Candidatus Tenderiales</taxon>
        <taxon>Candidatus Tenderiaceae</taxon>
        <taxon>Candidatus Tenderia</taxon>
    </lineage>
</organism>
<dbReference type="InterPro" id="IPR022637">
    <property type="entry name" value="DNA_polIII_beta_cen"/>
</dbReference>
<comment type="similarity">
    <text evidence="2 10">Belongs to the beta sliding clamp family.</text>
</comment>
<dbReference type="STRING" id="1748243.Tel_14395"/>